<evidence type="ECO:0000313" key="1">
    <source>
        <dbReference type="EMBL" id="HIU42993.1"/>
    </source>
</evidence>
<dbReference type="AlphaFoldDB" id="A0A9D1ITD1"/>
<dbReference type="PANTHER" id="PTHR11102:SF147">
    <property type="entry name" value="SEL1L ADAPTOR SUBUNIT OF ERAD E3 UBIQUITIN LIGASE"/>
    <property type="match status" value="1"/>
</dbReference>
<dbReference type="InterPro" id="IPR011990">
    <property type="entry name" value="TPR-like_helical_dom_sf"/>
</dbReference>
<dbReference type="Gene3D" id="1.25.40.10">
    <property type="entry name" value="Tetratricopeptide repeat domain"/>
    <property type="match status" value="1"/>
</dbReference>
<dbReference type="Proteomes" id="UP000824073">
    <property type="component" value="Unassembled WGS sequence"/>
</dbReference>
<dbReference type="GO" id="GO:0036503">
    <property type="term" value="P:ERAD pathway"/>
    <property type="evidence" value="ECO:0007669"/>
    <property type="project" value="TreeGrafter"/>
</dbReference>
<evidence type="ECO:0000313" key="2">
    <source>
        <dbReference type="Proteomes" id="UP000824073"/>
    </source>
</evidence>
<dbReference type="SMART" id="SM00671">
    <property type="entry name" value="SEL1"/>
    <property type="match status" value="2"/>
</dbReference>
<gene>
    <name evidence="1" type="ORF">IAB67_01705</name>
</gene>
<name>A0A9D1ITD1_9CLOT</name>
<comment type="caution">
    <text evidence="1">The sequence shown here is derived from an EMBL/GenBank/DDBJ whole genome shotgun (WGS) entry which is preliminary data.</text>
</comment>
<dbReference type="InterPro" id="IPR006597">
    <property type="entry name" value="Sel1-like"/>
</dbReference>
<reference evidence="1" key="2">
    <citation type="journal article" date="2021" name="PeerJ">
        <title>Extensive microbial diversity within the chicken gut microbiome revealed by metagenomics and culture.</title>
        <authorList>
            <person name="Gilroy R."/>
            <person name="Ravi A."/>
            <person name="Getino M."/>
            <person name="Pursley I."/>
            <person name="Horton D.L."/>
            <person name="Alikhan N.F."/>
            <person name="Baker D."/>
            <person name="Gharbi K."/>
            <person name="Hall N."/>
            <person name="Watson M."/>
            <person name="Adriaenssens E.M."/>
            <person name="Foster-Nyarko E."/>
            <person name="Jarju S."/>
            <person name="Secka A."/>
            <person name="Antonio M."/>
            <person name="Oren A."/>
            <person name="Chaudhuri R.R."/>
            <person name="La Ragione R."/>
            <person name="Hildebrand F."/>
            <person name="Pallen M.J."/>
        </authorList>
    </citation>
    <scope>NUCLEOTIDE SEQUENCE</scope>
    <source>
        <strain evidence="1">CHK191-8634</strain>
    </source>
</reference>
<dbReference type="InterPro" id="IPR050767">
    <property type="entry name" value="Sel1_AlgK"/>
</dbReference>
<dbReference type="EMBL" id="DVMR01000016">
    <property type="protein sequence ID" value="HIU42993.1"/>
    <property type="molecule type" value="Genomic_DNA"/>
</dbReference>
<proteinExistence type="predicted"/>
<protein>
    <submittedName>
        <fullName evidence="1">Sel1 repeat family protein</fullName>
    </submittedName>
</protein>
<sequence>MMRDYSRELDDALALAADLFVSVMGHMLGGEYGPDWFEKELRPRMLKGDAPGVGSRYSAFVREHGEGFGPGQMDITVSAAVLLYDEKYADLTRAYGDRGVDALNALREARNDMAHAAELTSRERLALTAVLFGQTALAASAFGLARFDRDLDERIDDFAHRLTGGDGWVSQRPAQPYDRQMLQCAELVEKGRAPDAVRLCTELAGQEYVPAMLFLARLYCGGAVRPDYPRALKWLSRAEKAGSAEAGALRARLRELMGRLERAKRGDAGALFSVGRAFETGDLVEKNQQKAYEYYGRAIRAGSALAKSYVAGRCEERDLDAVHLMARLGDPEASRLLSSLSGDRQTGKKGRK</sequence>
<dbReference type="Pfam" id="PF08238">
    <property type="entry name" value="Sel1"/>
    <property type="match status" value="2"/>
</dbReference>
<dbReference type="SUPFAM" id="SSF81901">
    <property type="entry name" value="HCP-like"/>
    <property type="match status" value="1"/>
</dbReference>
<accession>A0A9D1ITD1</accession>
<dbReference type="PANTHER" id="PTHR11102">
    <property type="entry name" value="SEL-1-LIKE PROTEIN"/>
    <property type="match status" value="1"/>
</dbReference>
<organism evidence="1 2">
    <name type="scientific">Candidatus Ventrousia excrementavium</name>
    <dbReference type="NCBI Taxonomy" id="2840961"/>
    <lineage>
        <taxon>Bacteria</taxon>
        <taxon>Bacillati</taxon>
        <taxon>Bacillota</taxon>
        <taxon>Clostridia</taxon>
        <taxon>Eubacteriales</taxon>
        <taxon>Clostridiaceae</taxon>
        <taxon>Clostridiaceae incertae sedis</taxon>
        <taxon>Candidatus Ventrousia</taxon>
    </lineage>
</organism>
<reference evidence="1" key="1">
    <citation type="submission" date="2020-10" db="EMBL/GenBank/DDBJ databases">
        <authorList>
            <person name="Gilroy R."/>
        </authorList>
    </citation>
    <scope>NUCLEOTIDE SEQUENCE</scope>
    <source>
        <strain evidence="1">CHK191-8634</strain>
    </source>
</reference>